<evidence type="ECO:0000256" key="7">
    <source>
        <dbReference type="PIRSR" id="PIRSR038120-1"/>
    </source>
</evidence>
<feature type="site" description="Transition state stabilizer" evidence="9">
    <location>
        <position position="77"/>
    </location>
</feature>
<dbReference type="GO" id="GO:0019784">
    <property type="term" value="F:deNEDDylase activity"/>
    <property type="evidence" value="ECO:0007669"/>
    <property type="project" value="EnsemblFungi"/>
</dbReference>
<feature type="domain" description="UCH catalytic" evidence="11">
    <location>
        <begin position="4"/>
        <end position="218"/>
    </location>
</feature>
<evidence type="ECO:0000256" key="1">
    <source>
        <dbReference type="ARBA" id="ARBA00000707"/>
    </source>
</evidence>
<protein>
    <recommendedName>
        <fullName evidence="10">Ubiquitin carboxyl-terminal hydrolase</fullName>
        <ecNumber evidence="10">3.4.19.12</ecNumber>
    </recommendedName>
</protein>
<evidence type="ECO:0000256" key="8">
    <source>
        <dbReference type="PIRSR" id="PIRSR038120-2"/>
    </source>
</evidence>
<evidence type="ECO:0000259" key="11">
    <source>
        <dbReference type="PROSITE" id="PS52048"/>
    </source>
</evidence>
<comment type="similarity">
    <text evidence="2 9 10">Belongs to the peptidase C12 family.</text>
</comment>
<reference evidence="12 13" key="1">
    <citation type="journal article" date="2015" name="Genome Biol. Evol.">
        <title>Phylogenomic analyses indicate that early fungi evolved digesting cell walls of algal ancestors of land plants.</title>
        <authorList>
            <person name="Chang Y."/>
            <person name="Wang S."/>
            <person name="Sekimoto S."/>
            <person name="Aerts A.L."/>
            <person name="Choi C."/>
            <person name="Clum A."/>
            <person name="LaButti K.M."/>
            <person name="Lindquist E.A."/>
            <person name="Yee Ngan C."/>
            <person name="Ohm R.A."/>
            <person name="Salamov A.A."/>
            <person name="Grigoriev I.V."/>
            <person name="Spatafora J.W."/>
            <person name="Berbee M.L."/>
        </authorList>
    </citation>
    <scope>NUCLEOTIDE SEQUENCE [LARGE SCALE GENOMIC DNA]</scope>
    <source>
        <strain evidence="12 13">JEL478</strain>
    </source>
</reference>
<feature type="active site" description="Proton donor" evidence="7 9">
    <location>
        <position position="158"/>
    </location>
</feature>
<accession>A0A139ASH7</accession>
<dbReference type="PRINTS" id="PR00707">
    <property type="entry name" value="UBCTHYDRLASE"/>
</dbReference>
<dbReference type="PROSITE" id="PS52048">
    <property type="entry name" value="UCH_DOMAIN"/>
    <property type="match status" value="1"/>
</dbReference>
<dbReference type="STRING" id="1344416.A0A139ASH7"/>
<dbReference type="CDD" id="cd09617">
    <property type="entry name" value="Peptidase_C12_UCH37_BAP1"/>
    <property type="match status" value="1"/>
</dbReference>
<organism evidence="12 13">
    <name type="scientific">Gonapodya prolifera (strain JEL478)</name>
    <name type="common">Monoblepharis prolifera</name>
    <dbReference type="NCBI Taxonomy" id="1344416"/>
    <lineage>
        <taxon>Eukaryota</taxon>
        <taxon>Fungi</taxon>
        <taxon>Fungi incertae sedis</taxon>
        <taxon>Chytridiomycota</taxon>
        <taxon>Chytridiomycota incertae sedis</taxon>
        <taxon>Monoblepharidomycetes</taxon>
        <taxon>Monoblepharidales</taxon>
        <taxon>Gonapodyaceae</taxon>
        <taxon>Gonapodya</taxon>
    </lineage>
</organism>
<evidence type="ECO:0000256" key="10">
    <source>
        <dbReference type="RuleBase" id="RU361215"/>
    </source>
</evidence>
<dbReference type="OrthoDB" id="1924260at2759"/>
<dbReference type="Gene3D" id="3.40.532.10">
    <property type="entry name" value="Peptidase C12, ubiquitin carboxyl-terminal hydrolase"/>
    <property type="match status" value="1"/>
</dbReference>
<dbReference type="SUPFAM" id="SSF54001">
    <property type="entry name" value="Cysteine proteinases"/>
    <property type="match status" value="1"/>
</dbReference>
<dbReference type="EC" id="3.4.19.12" evidence="10"/>
<keyword evidence="3 9" id="KW-0645">Protease</keyword>
<keyword evidence="4 9" id="KW-0833">Ubl conjugation pathway</keyword>
<keyword evidence="6 9" id="KW-0788">Thiol protease</keyword>
<comment type="catalytic activity">
    <reaction evidence="1 9 10">
        <text>Thiol-dependent hydrolysis of ester, thioester, amide, peptide and isopeptide bonds formed by the C-terminal Gly of ubiquitin (a 76-residue protein attached to proteins as an intracellular targeting signal).</text>
        <dbReference type="EC" id="3.4.19.12"/>
    </reaction>
</comment>
<dbReference type="GO" id="GO:0005737">
    <property type="term" value="C:cytoplasm"/>
    <property type="evidence" value="ECO:0007669"/>
    <property type="project" value="TreeGrafter"/>
</dbReference>
<dbReference type="InterPro" id="IPR041507">
    <property type="entry name" value="UCH_C"/>
</dbReference>
<dbReference type="PANTHER" id="PTHR10589">
    <property type="entry name" value="UBIQUITIN CARBOXYL-TERMINAL HYDROLASE"/>
    <property type="match status" value="1"/>
</dbReference>
<dbReference type="Proteomes" id="UP000070544">
    <property type="component" value="Unassembled WGS sequence"/>
</dbReference>
<evidence type="ECO:0000256" key="6">
    <source>
        <dbReference type="ARBA" id="ARBA00022807"/>
    </source>
</evidence>
<dbReference type="GO" id="GO:0000338">
    <property type="term" value="P:protein deneddylation"/>
    <property type="evidence" value="ECO:0007669"/>
    <property type="project" value="EnsemblFungi"/>
</dbReference>
<dbReference type="InterPro" id="IPR017390">
    <property type="entry name" value="Ubiquitinyl_hydrolase_UCH37"/>
</dbReference>
<dbReference type="InterPro" id="IPR038765">
    <property type="entry name" value="Papain-like_cys_pep_sf"/>
</dbReference>
<dbReference type="PIRSF" id="PIRSF038120">
    <property type="entry name" value="Ubiquitinyl_hydrolase_UCH37"/>
    <property type="match status" value="1"/>
</dbReference>
<feature type="active site" description="Nucleophile" evidence="7 9">
    <location>
        <position position="83"/>
    </location>
</feature>
<evidence type="ECO:0000256" key="9">
    <source>
        <dbReference type="PROSITE-ProRule" id="PRU01393"/>
    </source>
</evidence>
<dbReference type="PANTHER" id="PTHR10589:SF16">
    <property type="entry name" value="UBIQUITIN CARBOXYL-TERMINAL HYDROLASE ISOZYME L5"/>
    <property type="match status" value="1"/>
</dbReference>
<evidence type="ECO:0000256" key="4">
    <source>
        <dbReference type="ARBA" id="ARBA00022786"/>
    </source>
</evidence>
<keyword evidence="13" id="KW-1185">Reference proteome</keyword>
<dbReference type="AlphaFoldDB" id="A0A139ASH7"/>
<dbReference type="InterPro" id="IPR001578">
    <property type="entry name" value="Peptidase_C12_UCH"/>
</dbReference>
<dbReference type="OMA" id="YIQYEIQ"/>
<evidence type="ECO:0000256" key="3">
    <source>
        <dbReference type="ARBA" id="ARBA00022670"/>
    </source>
</evidence>
<dbReference type="GO" id="GO:0004843">
    <property type="term" value="F:cysteine-type deubiquitinase activity"/>
    <property type="evidence" value="ECO:0007669"/>
    <property type="project" value="UniProtKB-UniRule"/>
</dbReference>
<feature type="site" description="Important for enzyme activity" evidence="8 9">
    <location>
        <position position="173"/>
    </location>
</feature>
<dbReference type="GO" id="GO:0016579">
    <property type="term" value="P:protein deubiquitination"/>
    <property type="evidence" value="ECO:0007669"/>
    <property type="project" value="InterPro"/>
</dbReference>
<evidence type="ECO:0000256" key="5">
    <source>
        <dbReference type="ARBA" id="ARBA00022801"/>
    </source>
</evidence>
<keyword evidence="5 9" id="KW-0378">Hydrolase</keyword>
<dbReference type="Pfam" id="PF01088">
    <property type="entry name" value="Peptidase_C12"/>
    <property type="match status" value="1"/>
</dbReference>
<dbReference type="Pfam" id="PF18031">
    <property type="entry name" value="UCH_C"/>
    <property type="match status" value="1"/>
</dbReference>
<dbReference type="InterPro" id="IPR036959">
    <property type="entry name" value="Peptidase_C12_UCH_sf"/>
</dbReference>
<sequence length="291" mass="32427">MSGNWCLIESDPGVFTELISRLGAKGVQVEEVFDIASLQGSEEVYGFVFLFQYQGSSPIPPDSRVVQDDDTVFFAKQIIQNACATQAILSILMNVPLDLGPTLTEFRDFTAPLDPETRGLAITNSEQMRQVHNAFAGSDPFVNEGVAQDPEDAEELFHFVSYIYRNGAVWELDGLRNGPINHGPATPETWISRVSTVLQWRMSSTPANIKFNLMALKRRPLDILAAQLSSASTPAERGRIQAEMAAEEAREEQWKRENARRRHNFLGFALELLNQMAKAGVQLVPEKKDKA</sequence>
<dbReference type="GO" id="GO:0071629">
    <property type="term" value="P:cytoplasm protein quality control by the ubiquitin-proteasome system"/>
    <property type="evidence" value="ECO:0007669"/>
    <property type="project" value="EnsemblFungi"/>
</dbReference>
<proteinExistence type="inferred from homology"/>
<gene>
    <name evidence="12" type="ORF">M427DRAFT_131703</name>
</gene>
<evidence type="ECO:0000313" key="12">
    <source>
        <dbReference type="EMBL" id="KXS19697.1"/>
    </source>
</evidence>
<evidence type="ECO:0000256" key="2">
    <source>
        <dbReference type="ARBA" id="ARBA00009326"/>
    </source>
</evidence>
<name>A0A139ASH7_GONPJ</name>
<dbReference type="EMBL" id="KQ965737">
    <property type="protein sequence ID" value="KXS19697.1"/>
    <property type="molecule type" value="Genomic_DNA"/>
</dbReference>
<evidence type="ECO:0000313" key="13">
    <source>
        <dbReference type="Proteomes" id="UP000070544"/>
    </source>
</evidence>